<keyword evidence="5 7" id="KW-0808">Transferase</keyword>
<sequence>MCYTVVLTGGIGSGKSTIAQMFGKMGIDIIDSDIIARQVLSPGQPALLALHAYFGDEILMRNGVLNRFVLREKICNSDNDREWINNLLHPVIRKIARKKLACSRSPWCLWVVPLLVENSLQSYADRVLLVDVDSVTQVHRTMMRSNMKSEEIEKILSIQASRSQRVAIADDIIDNSGSLDTLKTKVLLLHGYYLFLSSNRDKHVSL</sequence>
<comment type="subcellular location">
    <subcellularLocation>
        <location evidence="5">Cytoplasm</location>
    </subcellularLocation>
</comment>
<dbReference type="NCBIfam" id="TIGR00152">
    <property type="entry name" value="dephospho-CoA kinase"/>
    <property type="match status" value="1"/>
</dbReference>
<evidence type="ECO:0000256" key="4">
    <source>
        <dbReference type="ARBA" id="ARBA00022993"/>
    </source>
</evidence>
<comment type="similarity">
    <text evidence="1 5">Belongs to the CoaE family.</text>
</comment>
<evidence type="ECO:0000256" key="6">
    <source>
        <dbReference type="NCBIfam" id="TIGR00152"/>
    </source>
</evidence>
<evidence type="ECO:0000256" key="3">
    <source>
        <dbReference type="ARBA" id="ARBA00022840"/>
    </source>
</evidence>
<reference evidence="7 8" key="1">
    <citation type="submission" date="2019-02" db="EMBL/GenBank/DDBJ databases">
        <authorList>
            <person name="Manzano-Marin A."/>
            <person name="Manzano-Marin A."/>
        </authorList>
    </citation>
    <scope>NUCLEOTIDE SEQUENCE [LARGE SCALE GENOMIC DNA]</scope>
    <source>
        <strain evidence="7 8">ErCipiceae</strain>
    </source>
</reference>
<dbReference type="UniPathway" id="UPA00241">
    <property type="reaction ID" value="UER00356"/>
</dbReference>
<comment type="pathway">
    <text evidence="5">Cofactor biosynthesis; coenzyme A biosynthesis; CoA from (R)-pantothenate: step 5/5.</text>
</comment>
<comment type="catalytic activity">
    <reaction evidence="5">
        <text>3'-dephospho-CoA + ATP = ADP + CoA + H(+)</text>
        <dbReference type="Rhea" id="RHEA:18245"/>
        <dbReference type="ChEBI" id="CHEBI:15378"/>
        <dbReference type="ChEBI" id="CHEBI:30616"/>
        <dbReference type="ChEBI" id="CHEBI:57287"/>
        <dbReference type="ChEBI" id="CHEBI:57328"/>
        <dbReference type="ChEBI" id="CHEBI:456216"/>
        <dbReference type="EC" id="2.7.1.24"/>
    </reaction>
</comment>
<dbReference type="GO" id="GO:0005524">
    <property type="term" value="F:ATP binding"/>
    <property type="evidence" value="ECO:0007669"/>
    <property type="project" value="UniProtKB-UniRule"/>
</dbReference>
<feature type="binding site" evidence="5">
    <location>
        <begin position="12"/>
        <end position="17"/>
    </location>
    <ligand>
        <name>ATP</name>
        <dbReference type="ChEBI" id="CHEBI:30616"/>
    </ligand>
</feature>
<proteinExistence type="inferred from homology"/>
<evidence type="ECO:0000256" key="2">
    <source>
        <dbReference type="ARBA" id="ARBA00022741"/>
    </source>
</evidence>
<name>A0A803FSW6_9GAMM</name>
<comment type="function">
    <text evidence="5">Catalyzes the phosphorylation of the 3'-hydroxyl group of dephosphocoenzyme A to form coenzyme A.</text>
</comment>
<protein>
    <recommendedName>
        <fullName evidence="5 6">Dephospho-CoA kinase</fullName>
        <ecNumber evidence="5 6">2.7.1.24</ecNumber>
    </recommendedName>
    <alternativeName>
        <fullName evidence="5">Dephosphocoenzyme A kinase</fullName>
    </alternativeName>
</protein>
<organism evidence="7 8">
    <name type="scientific">Candidatus Erwinia haradaeae</name>
    <dbReference type="NCBI Taxonomy" id="1922217"/>
    <lineage>
        <taxon>Bacteria</taxon>
        <taxon>Pseudomonadati</taxon>
        <taxon>Pseudomonadota</taxon>
        <taxon>Gammaproteobacteria</taxon>
        <taxon>Enterobacterales</taxon>
        <taxon>Erwiniaceae</taxon>
        <taxon>Erwinia</taxon>
    </lineage>
</organism>
<dbReference type="SUPFAM" id="SSF52540">
    <property type="entry name" value="P-loop containing nucleoside triphosphate hydrolases"/>
    <property type="match status" value="1"/>
</dbReference>
<gene>
    <name evidence="5 7" type="primary">coaE</name>
    <name evidence="7" type="ORF">ERCIPICE3303_072</name>
</gene>
<keyword evidence="5" id="KW-0963">Cytoplasm</keyword>
<dbReference type="OrthoDB" id="9812943at2"/>
<dbReference type="Pfam" id="PF01121">
    <property type="entry name" value="CoaE"/>
    <property type="match status" value="1"/>
</dbReference>
<dbReference type="HAMAP" id="MF_00376">
    <property type="entry name" value="Dephospho_CoA_kinase"/>
    <property type="match status" value="1"/>
</dbReference>
<dbReference type="PANTHER" id="PTHR10695:SF46">
    <property type="entry name" value="BIFUNCTIONAL COENZYME A SYNTHASE-RELATED"/>
    <property type="match status" value="1"/>
</dbReference>
<dbReference type="EC" id="2.7.1.24" evidence="5 6"/>
<dbReference type="PANTHER" id="PTHR10695">
    <property type="entry name" value="DEPHOSPHO-COA KINASE-RELATED"/>
    <property type="match status" value="1"/>
</dbReference>
<evidence type="ECO:0000313" key="8">
    <source>
        <dbReference type="Proteomes" id="UP000294289"/>
    </source>
</evidence>
<dbReference type="GO" id="GO:0004140">
    <property type="term" value="F:dephospho-CoA kinase activity"/>
    <property type="evidence" value="ECO:0007669"/>
    <property type="project" value="UniProtKB-UniRule"/>
</dbReference>
<dbReference type="GO" id="GO:0005737">
    <property type="term" value="C:cytoplasm"/>
    <property type="evidence" value="ECO:0007669"/>
    <property type="project" value="UniProtKB-SubCell"/>
</dbReference>
<keyword evidence="3 5" id="KW-0067">ATP-binding</keyword>
<dbReference type="Proteomes" id="UP000294289">
    <property type="component" value="Chromosome"/>
</dbReference>
<keyword evidence="4 5" id="KW-0173">Coenzyme A biosynthesis</keyword>
<dbReference type="EMBL" id="LR217737">
    <property type="protein sequence ID" value="VFP87261.1"/>
    <property type="molecule type" value="Genomic_DNA"/>
</dbReference>
<dbReference type="RefSeq" id="WP_157990785.1">
    <property type="nucleotide sequence ID" value="NZ_LR217737.1"/>
</dbReference>
<dbReference type="PROSITE" id="PS51219">
    <property type="entry name" value="DPCK"/>
    <property type="match status" value="1"/>
</dbReference>
<dbReference type="GO" id="GO:0015937">
    <property type="term" value="P:coenzyme A biosynthetic process"/>
    <property type="evidence" value="ECO:0007669"/>
    <property type="project" value="UniProtKB-UniRule"/>
</dbReference>
<evidence type="ECO:0000256" key="1">
    <source>
        <dbReference type="ARBA" id="ARBA00009018"/>
    </source>
</evidence>
<dbReference type="CDD" id="cd02022">
    <property type="entry name" value="DPCK"/>
    <property type="match status" value="1"/>
</dbReference>
<accession>A0A803FSW6</accession>
<dbReference type="InterPro" id="IPR001977">
    <property type="entry name" value="Depp_CoAkinase"/>
</dbReference>
<dbReference type="AlphaFoldDB" id="A0A803FSW6"/>
<evidence type="ECO:0000313" key="7">
    <source>
        <dbReference type="EMBL" id="VFP87261.1"/>
    </source>
</evidence>
<dbReference type="Gene3D" id="3.40.50.300">
    <property type="entry name" value="P-loop containing nucleotide triphosphate hydrolases"/>
    <property type="match status" value="1"/>
</dbReference>
<dbReference type="InterPro" id="IPR027417">
    <property type="entry name" value="P-loop_NTPase"/>
</dbReference>
<keyword evidence="2 5" id="KW-0547">Nucleotide-binding</keyword>
<evidence type="ECO:0000256" key="5">
    <source>
        <dbReference type="HAMAP-Rule" id="MF_00376"/>
    </source>
</evidence>
<keyword evidence="5 7" id="KW-0418">Kinase</keyword>